<dbReference type="EMBL" id="BGZK01000220">
    <property type="protein sequence ID" value="GBP29438.1"/>
    <property type="molecule type" value="Genomic_DNA"/>
</dbReference>
<organism evidence="1 2">
    <name type="scientific">Eumeta variegata</name>
    <name type="common">Bagworm moth</name>
    <name type="synonym">Eumeta japonica</name>
    <dbReference type="NCBI Taxonomy" id="151549"/>
    <lineage>
        <taxon>Eukaryota</taxon>
        <taxon>Metazoa</taxon>
        <taxon>Ecdysozoa</taxon>
        <taxon>Arthropoda</taxon>
        <taxon>Hexapoda</taxon>
        <taxon>Insecta</taxon>
        <taxon>Pterygota</taxon>
        <taxon>Neoptera</taxon>
        <taxon>Endopterygota</taxon>
        <taxon>Lepidoptera</taxon>
        <taxon>Glossata</taxon>
        <taxon>Ditrysia</taxon>
        <taxon>Tineoidea</taxon>
        <taxon>Psychidae</taxon>
        <taxon>Oiketicinae</taxon>
        <taxon>Eumeta</taxon>
    </lineage>
</organism>
<evidence type="ECO:0000313" key="2">
    <source>
        <dbReference type="Proteomes" id="UP000299102"/>
    </source>
</evidence>
<sequence length="86" mass="9186">MVTTAHGHPKPQRRNQCIVGLSEKSMFNSCELPCRKAQDAARAAAAYELCAWLIAAGRGGGAGIDNGAGDRYVRKKSRNISAIKNV</sequence>
<protein>
    <submittedName>
        <fullName evidence="1">Uncharacterized protein</fullName>
    </submittedName>
</protein>
<accession>A0A4C1USL4</accession>
<reference evidence="1 2" key="1">
    <citation type="journal article" date="2019" name="Commun. Biol.">
        <title>The bagworm genome reveals a unique fibroin gene that provides high tensile strength.</title>
        <authorList>
            <person name="Kono N."/>
            <person name="Nakamura H."/>
            <person name="Ohtoshi R."/>
            <person name="Tomita M."/>
            <person name="Numata K."/>
            <person name="Arakawa K."/>
        </authorList>
    </citation>
    <scope>NUCLEOTIDE SEQUENCE [LARGE SCALE GENOMIC DNA]</scope>
</reference>
<name>A0A4C1USL4_EUMVA</name>
<keyword evidence="2" id="KW-1185">Reference proteome</keyword>
<comment type="caution">
    <text evidence="1">The sequence shown here is derived from an EMBL/GenBank/DDBJ whole genome shotgun (WGS) entry which is preliminary data.</text>
</comment>
<gene>
    <name evidence="1" type="ORF">EVAR_22050_1</name>
</gene>
<dbReference type="AlphaFoldDB" id="A0A4C1USL4"/>
<proteinExistence type="predicted"/>
<dbReference type="Proteomes" id="UP000299102">
    <property type="component" value="Unassembled WGS sequence"/>
</dbReference>
<evidence type="ECO:0000313" key="1">
    <source>
        <dbReference type="EMBL" id="GBP29438.1"/>
    </source>
</evidence>